<proteinExistence type="predicted"/>
<evidence type="ECO:0000313" key="1">
    <source>
        <dbReference type="EMBL" id="RYR26886.1"/>
    </source>
</evidence>
<evidence type="ECO:0008006" key="3">
    <source>
        <dbReference type="Google" id="ProtNLM"/>
    </source>
</evidence>
<protein>
    <recommendedName>
        <fullName evidence="3">Aminotransferase-like plant mobile domain-containing protein</fullName>
    </recommendedName>
</protein>
<comment type="caution">
    <text evidence="1">The sequence shown here is derived from an EMBL/GenBank/DDBJ whole genome shotgun (WGS) entry which is preliminary data.</text>
</comment>
<dbReference type="PANTHER" id="PTHR46033">
    <property type="entry name" value="PROTEIN MAIN-LIKE 2"/>
    <property type="match status" value="1"/>
</dbReference>
<accession>A0A445AKA4</accession>
<keyword evidence="2" id="KW-1185">Reference proteome</keyword>
<reference evidence="1 2" key="1">
    <citation type="submission" date="2019-01" db="EMBL/GenBank/DDBJ databases">
        <title>Sequencing of cultivated peanut Arachis hypogaea provides insights into genome evolution and oil improvement.</title>
        <authorList>
            <person name="Chen X."/>
        </authorList>
    </citation>
    <scope>NUCLEOTIDE SEQUENCE [LARGE SCALE GENOMIC DNA]</scope>
    <source>
        <strain evidence="2">cv. Fuhuasheng</strain>
        <tissue evidence="1">Leaves</tissue>
    </source>
</reference>
<sequence>MESRILLALSTSSPIAASLALDGNTFEELLGVLPLANYIDKFTVECTWFQETFSELPQGADDETLFGDRLQTHWLPYVARLEDMGQYSWGFAALSWSFKCMCRVANKNIVKLAGPLQLLQS</sequence>
<evidence type="ECO:0000313" key="2">
    <source>
        <dbReference type="Proteomes" id="UP000289738"/>
    </source>
</evidence>
<dbReference type="AlphaFoldDB" id="A0A445AKA4"/>
<name>A0A445AKA4_ARAHY</name>
<organism evidence="1 2">
    <name type="scientific">Arachis hypogaea</name>
    <name type="common">Peanut</name>
    <dbReference type="NCBI Taxonomy" id="3818"/>
    <lineage>
        <taxon>Eukaryota</taxon>
        <taxon>Viridiplantae</taxon>
        <taxon>Streptophyta</taxon>
        <taxon>Embryophyta</taxon>
        <taxon>Tracheophyta</taxon>
        <taxon>Spermatophyta</taxon>
        <taxon>Magnoliopsida</taxon>
        <taxon>eudicotyledons</taxon>
        <taxon>Gunneridae</taxon>
        <taxon>Pentapetalae</taxon>
        <taxon>rosids</taxon>
        <taxon>fabids</taxon>
        <taxon>Fabales</taxon>
        <taxon>Fabaceae</taxon>
        <taxon>Papilionoideae</taxon>
        <taxon>50 kb inversion clade</taxon>
        <taxon>dalbergioids sensu lato</taxon>
        <taxon>Dalbergieae</taxon>
        <taxon>Pterocarpus clade</taxon>
        <taxon>Arachis</taxon>
    </lineage>
</organism>
<dbReference type="PANTHER" id="PTHR46033:SF8">
    <property type="entry name" value="PROTEIN MAINTENANCE OF MERISTEMS-LIKE"/>
    <property type="match status" value="1"/>
</dbReference>
<gene>
    <name evidence="1" type="ORF">Ahy_B02g061191</name>
</gene>
<dbReference type="InterPro" id="IPR044824">
    <property type="entry name" value="MAIN-like"/>
</dbReference>
<dbReference type="GO" id="GO:0010073">
    <property type="term" value="P:meristem maintenance"/>
    <property type="evidence" value="ECO:0007669"/>
    <property type="project" value="InterPro"/>
</dbReference>
<dbReference type="Proteomes" id="UP000289738">
    <property type="component" value="Chromosome B02"/>
</dbReference>
<dbReference type="EMBL" id="SDMP01000012">
    <property type="protein sequence ID" value="RYR26886.1"/>
    <property type="molecule type" value="Genomic_DNA"/>
</dbReference>